<evidence type="ECO:0000313" key="3">
    <source>
        <dbReference type="Proteomes" id="UP001492380"/>
    </source>
</evidence>
<sequence length="89" mass="10314">MAATIRSVPWDLSSTQSHTRLLLLRRGSGNWRFAIHTWVGWRFLLLLHTQGCSLFLFSRRSFMAALLFLLDNGFHMYNVLLAGGWLRCC</sequence>
<dbReference type="Proteomes" id="UP001492380">
    <property type="component" value="Unassembled WGS sequence"/>
</dbReference>
<feature type="transmembrane region" description="Helical" evidence="1">
    <location>
        <begin position="64"/>
        <end position="86"/>
    </location>
</feature>
<gene>
    <name evidence="2" type="ORF">HDK90DRAFT_271640</name>
</gene>
<dbReference type="EMBL" id="JBBWRZ010000006">
    <property type="protein sequence ID" value="KAK8233593.1"/>
    <property type="molecule type" value="Genomic_DNA"/>
</dbReference>
<organism evidence="2 3">
    <name type="scientific">Phyllosticta capitalensis</name>
    <dbReference type="NCBI Taxonomy" id="121624"/>
    <lineage>
        <taxon>Eukaryota</taxon>
        <taxon>Fungi</taxon>
        <taxon>Dikarya</taxon>
        <taxon>Ascomycota</taxon>
        <taxon>Pezizomycotina</taxon>
        <taxon>Dothideomycetes</taxon>
        <taxon>Dothideomycetes incertae sedis</taxon>
        <taxon>Botryosphaeriales</taxon>
        <taxon>Phyllostictaceae</taxon>
        <taxon>Phyllosticta</taxon>
    </lineage>
</organism>
<accession>A0ABR1YM62</accession>
<keyword evidence="1" id="KW-1133">Transmembrane helix</keyword>
<evidence type="ECO:0000313" key="2">
    <source>
        <dbReference type="EMBL" id="KAK8233593.1"/>
    </source>
</evidence>
<comment type="caution">
    <text evidence="2">The sequence shown here is derived from an EMBL/GenBank/DDBJ whole genome shotgun (WGS) entry which is preliminary data.</text>
</comment>
<keyword evidence="3" id="KW-1185">Reference proteome</keyword>
<name>A0ABR1YM62_9PEZI</name>
<feature type="transmembrane region" description="Helical" evidence="1">
    <location>
        <begin position="38"/>
        <end position="57"/>
    </location>
</feature>
<protein>
    <submittedName>
        <fullName evidence="2">Uncharacterized protein</fullName>
    </submittedName>
</protein>
<keyword evidence="1" id="KW-0472">Membrane</keyword>
<evidence type="ECO:0000256" key="1">
    <source>
        <dbReference type="SAM" id="Phobius"/>
    </source>
</evidence>
<reference evidence="2 3" key="1">
    <citation type="submission" date="2024-04" db="EMBL/GenBank/DDBJ databases">
        <title>Phyllosticta paracitricarpa is synonymous to the EU quarantine fungus P. citricarpa based on phylogenomic analyses.</title>
        <authorList>
            <consortium name="Lawrence Berkeley National Laboratory"/>
            <person name="Van Ingen-Buijs V.A."/>
            <person name="Van Westerhoven A.C."/>
            <person name="Haridas S."/>
            <person name="Skiadas P."/>
            <person name="Martin F."/>
            <person name="Groenewald J.Z."/>
            <person name="Crous P.W."/>
            <person name="Seidl M.F."/>
        </authorList>
    </citation>
    <scope>NUCLEOTIDE SEQUENCE [LARGE SCALE GENOMIC DNA]</scope>
    <source>
        <strain evidence="2 3">CBS 123374</strain>
    </source>
</reference>
<proteinExistence type="predicted"/>
<keyword evidence="1" id="KW-0812">Transmembrane</keyword>